<reference evidence="7" key="2">
    <citation type="submission" date="2025-08" db="UniProtKB">
        <authorList>
            <consortium name="Ensembl"/>
        </authorList>
    </citation>
    <scope>IDENTIFICATION</scope>
</reference>
<feature type="chain" id="PRO_5018062342" evidence="6">
    <location>
        <begin position="28"/>
        <end position="86"/>
    </location>
</feature>
<comment type="subcellular location">
    <subcellularLocation>
        <location evidence="1">Secreted</location>
    </subcellularLocation>
</comment>
<keyword evidence="4" id="KW-0372">Hormone</keyword>
<evidence type="ECO:0000256" key="4">
    <source>
        <dbReference type="ARBA" id="ARBA00022702"/>
    </source>
</evidence>
<sequence length="86" mass="9690">MIIPLQISTMSLLVILLVVSLASQCWTAPQRRNWTPQAILYLKGARKSTLIANNDECWSFTEGHRSVLERTSRDEGDTSHMGMSNL</sequence>
<keyword evidence="8" id="KW-1185">Reference proteome</keyword>
<evidence type="ECO:0000256" key="1">
    <source>
        <dbReference type="ARBA" id="ARBA00004613"/>
    </source>
</evidence>
<reference evidence="7 8" key="1">
    <citation type="submission" date="2018-03" db="EMBL/GenBank/DDBJ databases">
        <title>Finding Nemo's genes: A chromosome-scale reference assembly of the genome of the orange clownfish Amphiprion percula.</title>
        <authorList>
            <person name="Lehmann R."/>
        </authorList>
    </citation>
    <scope>NUCLEOTIDE SEQUENCE</scope>
</reference>
<dbReference type="Pfam" id="PF15171">
    <property type="entry name" value="Spexin"/>
    <property type="match status" value="1"/>
</dbReference>
<comment type="similarity">
    <text evidence="2">Belongs to the spexin family.</text>
</comment>
<organism evidence="7 8">
    <name type="scientific">Amphiprion percula</name>
    <name type="common">Orange clownfish</name>
    <name type="synonym">Lutjanus percula</name>
    <dbReference type="NCBI Taxonomy" id="161767"/>
    <lineage>
        <taxon>Eukaryota</taxon>
        <taxon>Metazoa</taxon>
        <taxon>Chordata</taxon>
        <taxon>Craniata</taxon>
        <taxon>Vertebrata</taxon>
        <taxon>Euteleostomi</taxon>
        <taxon>Actinopterygii</taxon>
        <taxon>Neopterygii</taxon>
        <taxon>Teleostei</taxon>
        <taxon>Neoteleostei</taxon>
        <taxon>Acanthomorphata</taxon>
        <taxon>Ovalentaria</taxon>
        <taxon>Pomacentridae</taxon>
        <taxon>Amphiprion</taxon>
    </lineage>
</organism>
<reference evidence="7" key="3">
    <citation type="submission" date="2025-09" db="UniProtKB">
        <authorList>
            <consortium name="Ensembl"/>
        </authorList>
    </citation>
    <scope>IDENTIFICATION</scope>
</reference>
<evidence type="ECO:0000313" key="7">
    <source>
        <dbReference type="Ensembl" id="ENSAPEP00000005044.1"/>
    </source>
</evidence>
<proteinExistence type="inferred from homology"/>
<protein>
    <submittedName>
        <fullName evidence="7">Uncharacterized protein</fullName>
    </submittedName>
</protein>
<dbReference type="Proteomes" id="UP000265080">
    <property type="component" value="Chromosome 4"/>
</dbReference>
<evidence type="ECO:0000256" key="3">
    <source>
        <dbReference type="ARBA" id="ARBA00022525"/>
    </source>
</evidence>
<evidence type="ECO:0000313" key="8">
    <source>
        <dbReference type="Proteomes" id="UP000265080"/>
    </source>
</evidence>
<dbReference type="PANTHER" id="PTHR28590">
    <property type="entry name" value="SPEXIN"/>
    <property type="match status" value="1"/>
</dbReference>
<evidence type="ECO:0000256" key="2">
    <source>
        <dbReference type="ARBA" id="ARBA00006687"/>
    </source>
</evidence>
<evidence type="ECO:0000256" key="6">
    <source>
        <dbReference type="SAM" id="SignalP"/>
    </source>
</evidence>
<keyword evidence="3" id="KW-0964">Secreted</keyword>
<evidence type="ECO:0000256" key="5">
    <source>
        <dbReference type="ARBA" id="ARBA00022729"/>
    </source>
</evidence>
<dbReference type="GO" id="GO:0005184">
    <property type="term" value="F:neuropeptide hormone activity"/>
    <property type="evidence" value="ECO:0007669"/>
    <property type="project" value="InterPro"/>
</dbReference>
<accession>A0A3P8S0M1</accession>
<dbReference type="GO" id="GO:1904306">
    <property type="term" value="P:positive regulation of gastro-intestinal system smooth muscle contraction"/>
    <property type="evidence" value="ECO:0007669"/>
    <property type="project" value="TreeGrafter"/>
</dbReference>
<keyword evidence="5 6" id="KW-0732">Signal</keyword>
<name>A0A3P8S0M1_AMPPE</name>
<dbReference type="GO" id="GO:0005615">
    <property type="term" value="C:extracellular space"/>
    <property type="evidence" value="ECO:0007669"/>
    <property type="project" value="TreeGrafter"/>
</dbReference>
<dbReference type="GO" id="GO:0005737">
    <property type="term" value="C:cytoplasm"/>
    <property type="evidence" value="ECO:0007669"/>
    <property type="project" value="TreeGrafter"/>
</dbReference>
<dbReference type="PANTHER" id="PTHR28590:SF1">
    <property type="entry name" value="SPEXIN"/>
    <property type="match status" value="1"/>
</dbReference>
<dbReference type="InterPro" id="IPR028126">
    <property type="entry name" value="Spexin"/>
</dbReference>
<dbReference type="AlphaFoldDB" id="A0A3P8S0M1"/>
<dbReference type="GeneTree" id="ENSGT00940000177912"/>
<dbReference type="OMA" id="CCSAPSR"/>
<feature type="signal peptide" evidence="6">
    <location>
        <begin position="1"/>
        <end position="27"/>
    </location>
</feature>
<dbReference type="Ensembl" id="ENSAPET00000005177.1">
    <property type="protein sequence ID" value="ENSAPEP00000005044.1"/>
    <property type="gene ID" value="ENSAPEG00000003598.1"/>
</dbReference>